<sequence length="114" mass="13404">MSPNKIHRFKSVAPSEEENIYVKMSDIPFDIMRLNISANSGAERRETRKTLLLRMGGVPPKKEYINYKLLLSKRKEQNAKMHQFTKDVAFAAVNKRVPVKKRKRKSRKEKEKNM</sequence>
<dbReference type="Pfam" id="PF15375">
    <property type="entry name" value="FSAF1"/>
    <property type="match status" value="1"/>
</dbReference>
<organism evidence="1 2">
    <name type="scientific">Paragonimus westermani</name>
    <dbReference type="NCBI Taxonomy" id="34504"/>
    <lineage>
        <taxon>Eukaryota</taxon>
        <taxon>Metazoa</taxon>
        <taxon>Spiralia</taxon>
        <taxon>Lophotrochozoa</taxon>
        <taxon>Platyhelminthes</taxon>
        <taxon>Trematoda</taxon>
        <taxon>Digenea</taxon>
        <taxon>Plagiorchiida</taxon>
        <taxon>Troglotremata</taxon>
        <taxon>Troglotrematidae</taxon>
        <taxon>Paragonimus</taxon>
    </lineage>
</organism>
<name>A0A5J4NJE3_9TREM</name>
<dbReference type="InterPro" id="IPR027973">
    <property type="entry name" value="FSAF1-like"/>
</dbReference>
<proteinExistence type="predicted"/>
<accession>A0A5J4NJE3</accession>
<evidence type="ECO:0000313" key="1">
    <source>
        <dbReference type="EMBL" id="KAA3675574.1"/>
    </source>
</evidence>
<dbReference type="AlphaFoldDB" id="A0A5J4NJE3"/>
<dbReference type="EMBL" id="QNGE01002445">
    <property type="protein sequence ID" value="KAA3675574.1"/>
    <property type="molecule type" value="Genomic_DNA"/>
</dbReference>
<reference evidence="1 2" key="1">
    <citation type="journal article" date="2019" name="Gigascience">
        <title>Whole-genome sequence of the oriental lung fluke Paragonimus westermani.</title>
        <authorList>
            <person name="Oey H."/>
            <person name="Zakrzewski M."/>
            <person name="Narain K."/>
            <person name="Devi K.R."/>
            <person name="Agatsuma T."/>
            <person name="Nawaratna S."/>
            <person name="Gobert G.N."/>
            <person name="Jones M.K."/>
            <person name="Ragan M.A."/>
            <person name="McManus D.P."/>
            <person name="Krause L."/>
        </authorList>
    </citation>
    <scope>NUCLEOTIDE SEQUENCE [LARGE SCALE GENOMIC DNA]</scope>
    <source>
        <strain evidence="1 2">IND2009</strain>
    </source>
</reference>
<evidence type="ECO:0000313" key="2">
    <source>
        <dbReference type="Proteomes" id="UP000324629"/>
    </source>
</evidence>
<keyword evidence="2" id="KW-1185">Reference proteome</keyword>
<gene>
    <name evidence="1" type="ORF">DEA37_0002366</name>
</gene>
<comment type="caution">
    <text evidence="1">The sequence shown here is derived from an EMBL/GenBank/DDBJ whole genome shotgun (WGS) entry which is preliminary data.</text>
</comment>
<protein>
    <submittedName>
        <fullName evidence="1">Uncharacterized protein</fullName>
    </submittedName>
</protein>
<dbReference type="Proteomes" id="UP000324629">
    <property type="component" value="Unassembled WGS sequence"/>
</dbReference>